<dbReference type="Gene3D" id="3.90.550.10">
    <property type="entry name" value="Spore Coat Polysaccharide Biosynthesis Protein SpsA, Chain A"/>
    <property type="match status" value="1"/>
</dbReference>
<evidence type="ECO:0000256" key="18">
    <source>
        <dbReference type="RuleBase" id="RU361242"/>
    </source>
</evidence>
<protein>
    <recommendedName>
        <fullName evidence="18">Polypeptide N-acetylgalactosaminyltransferase</fullName>
        <ecNumber evidence="18">2.4.1.-</ecNumber>
    </recommendedName>
    <alternativeName>
        <fullName evidence="18">Protein-UDP acetylgalactosaminyltransferase</fullName>
    </alternativeName>
</protein>
<dbReference type="SUPFAM" id="SSF52047">
    <property type="entry name" value="RNI-like"/>
    <property type="match status" value="1"/>
</dbReference>
<keyword evidence="6 18" id="KW-0328">Glycosyltransferase</keyword>
<evidence type="ECO:0000256" key="9">
    <source>
        <dbReference type="ARBA" id="ARBA00022723"/>
    </source>
</evidence>
<accession>A0AA36M5I4</accession>
<dbReference type="InterPro" id="IPR029044">
    <property type="entry name" value="Nucleotide-diphossugar_trans"/>
</dbReference>
<dbReference type="InterPro" id="IPR001173">
    <property type="entry name" value="Glyco_trans_2-like"/>
</dbReference>
<keyword evidence="15 18" id="KW-1015">Disulfide bond</keyword>
<organism evidence="21 22">
    <name type="scientific">Cylicocyclus nassatus</name>
    <name type="common">Nematode worm</name>
    <dbReference type="NCBI Taxonomy" id="53992"/>
    <lineage>
        <taxon>Eukaryota</taxon>
        <taxon>Metazoa</taxon>
        <taxon>Ecdysozoa</taxon>
        <taxon>Nematoda</taxon>
        <taxon>Chromadorea</taxon>
        <taxon>Rhabditida</taxon>
        <taxon>Rhabditina</taxon>
        <taxon>Rhabditomorpha</taxon>
        <taxon>Strongyloidea</taxon>
        <taxon>Strongylidae</taxon>
        <taxon>Cylicocyclus</taxon>
    </lineage>
</organism>
<dbReference type="SUPFAM" id="SSF53448">
    <property type="entry name" value="Nucleotide-diphospho-sugar transferases"/>
    <property type="match status" value="1"/>
</dbReference>
<dbReference type="GO" id="GO:0046872">
    <property type="term" value="F:metal ion binding"/>
    <property type="evidence" value="ECO:0007669"/>
    <property type="project" value="UniProtKB-KW"/>
</dbReference>
<dbReference type="CDD" id="cd02510">
    <property type="entry name" value="pp-GalNAc-T"/>
    <property type="match status" value="1"/>
</dbReference>
<evidence type="ECO:0000256" key="6">
    <source>
        <dbReference type="ARBA" id="ARBA00022676"/>
    </source>
</evidence>
<keyword evidence="9" id="KW-0479">Metal-binding</keyword>
<keyword evidence="13 18" id="KW-0333">Golgi apparatus</keyword>
<evidence type="ECO:0000256" key="8">
    <source>
        <dbReference type="ARBA" id="ARBA00022692"/>
    </source>
</evidence>
<evidence type="ECO:0000256" key="4">
    <source>
        <dbReference type="ARBA" id="ARBA00005680"/>
    </source>
</evidence>
<name>A0AA36M5I4_CYLNA</name>
<evidence type="ECO:0000256" key="5">
    <source>
        <dbReference type="ARBA" id="ARBA00006901"/>
    </source>
</evidence>
<dbReference type="GO" id="GO:0030246">
    <property type="term" value="F:carbohydrate binding"/>
    <property type="evidence" value="ECO:0007669"/>
    <property type="project" value="UniProtKB-KW"/>
</dbReference>
<evidence type="ECO:0000313" key="22">
    <source>
        <dbReference type="Proteomes" id="UP001176961"/>
    </source>
</evidence>
<evidence type="ECO:0000256" key="3">
    <source>
        <dbReference type="ARBA" id="ARBA00004922"/>
    </source>
</evidence>
<evidence type="ECO:0000256" key="11">
    <source>
        <dbReference type="ARBA" id="ARBA00022968"/>
    </source>
</evidence>
<gene>
    <name evidence="21" type="ORF">CYNAS_LOCUS10684</name>
</gene>
<keyword evidence="8" id="KW-0812">Transmembrane</keyword>
<dbReference type="InterPro" id="IPR035992">
    <property type="entry name" value="Ricin_B-like_lectins"/>
</dbReference>
<evidence type="ECO:0000256" key="14">
    <source>
        <dbReference type="ARBA" id="ARBA00023136"/>
    </source>
</evidence>
<dbReference type="AlphaFoldDB" id="A0AA36M5I4"/>
<dbReference type="GO" id="GO:0006493">
    <property type="term" value="P:protein O-linked glycosylation"/>
    <property type="evidence" value="ECO:0007669"/>
    <property type="project" value="TreeGrafter"/>
</dbReference>
<evidence type="ECO:0000256" key="10">
    <source>
        <dbReference type="ARBA" id="ARBA00022734"/>
    </source>
</evidence>
<dbReference type="InterPro" id="IPR045885">
    <property type="entry name" value="GalNAc-T"/>
</dbReference>
<evidence type="ECO:0000256" key="7">
    <source>
        <dbReference type="ARBA" id="ARBA00022679"/>
    </source>
</evidence>
<proteinExistence type="inferred from homology"/>
<evidence type="ECO:0000256" key="2">
    <source>
        <dbReference type="ARBA" id="ARBA00004323"/>
    </source>
</evidence>
<keyword evidence="10 18" id="KW-0430">Lectin</keyword>
<keyword evidence="22" id="KW-1185">Reference proteome</keyword>
<dbReference type="Proteomes" id="UP001176961">
    <property type="component" value="Unassembled WGS sequence"/>
</dbReference>
<comment type="caution">
    <text evidence="21">The sequence shown here is derived from an EMBL/GenBank/DDBJ whole genome shotgun (WGS) entry which is preliminary data.</text>
</comment>
<feature type="region of interest" description="Disordered" evidence="19">
    <location>
        <begin position="886"/>
        <end position="910"/>
    </location>
</feature>
<reference evidence="21" key="1">
    <citation type="submission" date="2023-07" db="EMBL/GenBank/DDBJ databases">
        <authorList>
            <consortium name="CYATHOMIX"/>
        </authorList>
    </citation>
    <scope>NUCLEOTIDE SEQUENCE</scope>
    <source>
        <strain evidence="21">N/A</strain>
    </source>
</reference>
<evidence type="ECO:0000256" key="17">
    <source>
        <dbReference type="ARBA" id="ARBA00023211"/>
    </source>
</evidence>
<keyword evidence="17 18" id="KW-0464">Manganese</keyword>
<keyword evidence="7 18" id="KW-0808">Transferase</keyword>
<dbReference type="Gene3D" id="3.80.10.10">
    <property type="entry name" value="Ribonuclease Inhibitor"/>
    <property type="match status" value="1"/>
</dbReference>
<evidence type="ECO:0000259" key="20">
    <source>
        <dbReference type="Pfam" id="PF00535"/>
    </source>
</evidence>
<dbReference type="GO" id="GO:0000139">
    <property type="term" value="C:Golgi membrane"/>
    <property type="evidence" value="ECO:0007669"/>
    <property type="project" value="UniProtKB-SubCell"/>
</dbReference>
<dbReference type="PANTHER" id="PTHR11675">
    <property type="entry name" value="N-ACETYLGALACTOSAMINYLTRANSFERASE"/>
    <property type="match status" value="1"/>
</dbReference>
<feature type="domain" description="Glycosyltransferase 2-like" evidence="20">
    <location>
        <begin position="64"/>
        <end position="246"/>
    </location>
</feature>
<dbReference type="PANTHER" id="PTHR11675:SF101">
    <property type="entry name" value="POLYPEPTIDE N-ACETYLGALACTOSAMINYLTRANSFERASE 5"/>
    <property type="match status" value="1"/>
</dbReference>
<dbReference type="FunFam" id="3.90.550.10:FF:000021">
    <property type="entry name" value="Polypeptide N-acetylgalactosaminyltransferase"/>
    <property type="match status" value="1"/>
</dbReference>
<comment type="similarity">
    <text evidence="5">Belongs to the ATP synthase subunit s family.</text>
</comment>
<sequence>MYTQLCKALCRDICVCSLSKNLNTESRFNVMASEMISVNRSLPDYRNNECQDQTYRTENLPKTSIIIVFHNEAWSTLLRTLHSVINRSPLNLLEEIILIDDLSDRDYLKEPLDAYIKRFPIPMRIVHLKKRSGLIRARLTGSGMARGRILLFLDAHVEVTHGWLEPLVDRVVGDRKRVVAPIIDVISDDTFEYVTASETTWGGFNWHLNFRWYPVAKREISRRRGLRASPIQTPTIAGGLFAIDKQFFYDIGSYDEGMQVWGGENLEISFRVWMCGGSLEIHPCSRVGHVFRKQTPYTFPGGTAKVIHHNAARTAEVWMDKYKQFFYKMVPSARHVDPGDLTSRRQLRADLQCKDFEWYLRNIYPEAPLPYDFISLGAISNPASRGCIDTMAKKEGPVVETLPCFKDGRLIHVKSGQCVSAATNEVELRNCDNTPSQQKIIFYTQVESFSKMARARESKGRAFTRTSSTAKLHKNSHRNVSNAGKAARRTLESFGCEVLWRVWEKQNARSSTECLFVFLPKKDRADMTRQDTGALPIDLLTAHTQMRYVDHSFDNIRRYKRYQHFQHLQYDQRMIPERLLFLGPDLAAAHFLVHRGASVKFLGDDAWYRKDKNGNYKLPGRKIPGLYIEAIDASGTELMFEGLENLQNLKNLRMLRLADCPYVDDWTLSRIGGMMENLEMLDLSGCHRISAKGLMGLKMLKSLKYLRLEGVETKNFDYEHELEMLEADIRLLQNPSVIEDAKGNMFAEDENGRLFYINGNVNERPVVDDNDKPIVTSTIRREIPAMSDEEFDKIDRLSGGKLRHLLLGSPSGYEWNSQVETILQFEADYNEKRGIPTNTKMLPKEKREKFPDKEKPSLLEAERLKFLSEENEEWKQLERKLLTDKDHAAEMQKLASDEEPKQKAQKGGVS</sequence>
<dbReference type="GO" id="GO:0004653">
    <property type="term" value="F:polypeptide N-acetylgalactosaminyltransferase activity"/>
    <property type="evidence" value="ECO:0007669"/>
    <property type="project" value="TreeGrafter"/>
</dbReference>
<evidence type="ECO:0000256" key="19">
    <source>
        <dbReference type="SAM" id="MobiDB-lite"/>
    </source>
</evidence>
<keyword evidence="12" id="KW-1133">Transmembrane helix</keyword>
<keyword evidence="11" id="KW-0735">Signal-anchor</keyword>
<evidence type="ECO:0000256" key="16">
    <source>
        <dbReference type="ARBA" id="ARBA00023180"/>
    </source>
</evidence>
<dbReference type="InterPro" id="IPR032675">
    <property type="entry name" value="LRR_dom_sf"/>
</dbReference>
<comment type="subcellular location">
    <subcellularLocation>
        <location evidence="2 18">Golgi apparatus membrane</location>
        <topology evidence="2 18">Single-pass type II membrane protein</topology>
    </subcellularLocation>
</comment>
<comment type="pathway">
    <text evidence="3 18">Protein modification; protein glycosylation.</text>
</comment>
<keyword evidence="14" id="KW-0472">Membrane</keyword>
<comment type="similarity">
    <text evidence="4 18">Belongs to the glycosyltransferase 2 family. GalNAc-T subfamily.</text>
</comment>
<dbReference type="SUPFAM" id="SSF50370">
    <property type="entry name" value="Ricin B-like lectins"/>
    <property type="match status" value="1"/>
</dbReference>
<dbReference type="EMBL" id="CATQJL010000223">
    <property type="protein sequence ID" value="CAJ0598701.1"/>
    <property type="molecule type" value="Genomic_DNA"/>
</dbReference>
<dbReference type="Pfam" id="PF00535">
    <property type="entry name" value="Glycos_transf_2"/>
    <property type="match status" value="1"/>
</dbReference>
<evidence type="ECO:0000256" key="12">
    <source>
        <dbReference type="ARBA" id="ARBA00022989"/>
    </source>
</evidence>
<comment type="cofactor">
    <cofactor evidence="1 18">
        <name>Mn(2+)</name>
        <dbReference type="ChEBI" id="CHEBI:29035"/>
    </cofactor>
</comment>
<evidence type="ECO:0000313" key="21">
    <source>
        <dbReference type="EMBL" id="CAJ0598701.1"/>
    </source>
</evidence>
<evidence type="ECO:0000256" key="13">
    <source>
        <dbReference type="ARBA" id="ARBA00023034"/>
    </source>
</evidence>
<evidence type="ECO:0000256" key="15">
    <source>
        <dbReference type="ARBA" id="ARBA00023157"/>
    </source>
</evidence>
<keyword evidence="16" id="KW-0325">Glycoprotein</keyword>
<dbReference type="FunFam" id="3.80.10.10:FF:000168">
    <property type="entry name" value="Distal membrane arm assembly complex 2"/>
    <property type="match status" value="1"/>
</dbReference>
<evidence type="ECO:0000256" key="1">
    <source>
        <dbReference type="ARBA" id="ARBA00001936"/>
    </source>
</evidence>
<feature type="compositionally biased region" description="Basic and acidic residues" evidence="19">
    <location>
        <begin position="886"/>
        <end position="902"/>
    </location>
</feature>
<dbReference type="EC" id="2.4.1.-" evidence="18"/>